<dbReference type="InterPro" id="IPR027275">
    <property type="entry name" value="PRC-brl_dom"/>
</dbReference>
<dbReference type="RefSeq" id="WP_265267262.1">
    <property type="nucleotide sequence ID" value="NZ_JANFAU010000001.1"/>
</dbReference>
<organism evidence="2 3">
    <name type="scientific">Sphingomonas lycopersici</name>
    <dbReference type="NCBI Taxonomy" id="2951807"/>
    <lineage>
        <taxon>Bacteria</taxon>
        <taxon>Pseudomonadati</taxon>
        <taxon>Pseudomonadota</taxon>
        <taxon>Alphaproteobacteria</taxon>
        <taxon>Sphingomonadales</taxon>
        <taxon>Sphingomonadaceae</taxon>
        <taxon>Sphingomonas</taxon>
    </lineage>
</organism>
<dbReference type="EMBL" id="JANFAV010000001">
    <property type="protein sequence ID" value="MCW6533213.1"/>
    <property type="molecule type" value="Genomic_DNA"/>
</dbReference>
<dbReference type="InterPro" id="IPR011033">
    <property type="entry name" value="PRC_barrel-like_sf"/>
</dbReference>
<dbReference type="Proteomes" id="UP001165565">
    <property type="component" value="Unassembled WGS sequence"/>
</dbReference>
<reference evidence="2" key="1">
    <citation type="submission" date="2022-06" db="EMBL/GenBank/DDBJ databases">
        <title>Sphingomonas sp. nov. isolated from rhizosphere soil of tomato.</title>
        <authorList>
            <person name="Dong H."/>
            <person name="Gao R."/>
        </authorList>
    </citation>
    <scope>NUCLEOTIDE SEQUENCE</scope>
    <source>
        <strain evidence="2">MMSM24</strain>
    </source>
</reference>
<dbReference type="AlphaFoldDB" id="A0AA41Z5E5"/>
<feature type="domain" description="PRC-barrel" evidence="1">
    <location>
        <begin position="21"/>
        <end position="92"/>
    </location>
</feature>
<dbReference type="SUPFAM" id="SSF50346">
    <property type="entry name" value="PRC-barrel domain"/>
    <property type="match status" value="1"/>
</dbReference>
<keyword evidence="3" id="KW-1185">Reference proteome</keyword>
<protein>
    <submittedName>
        <fullName evidence="2">PRC-barrel domain-containing protein</fullName>
    </submittedName>
</protein>
<comment type="caution">
    <text evidence="2">The sequence shown here is derived from an EMBL/GenBank/DDBJ whole genome shotgun (WGS) entry which is preliminary data.</text>
</comment>
<dbReference type="PANTHER" id="PTHR36505:SF1">
    <property type="entry name" value="BLR1072 PROTEIN"/>
    <property type="match status" value="1"/>
</dbReference>
<name>A0AA41Z5E5_9SPHN</name>
<sequence>MNLSTPASTLDQPAHPLVLSSRVLKEPVYNLAGTKIGHVSDLSIEKTSGRVIYAIMSFGGFLGIGEKFHPVPWSVLQYDIERDGFVVPLDEAVLKDAPSYSAEELRSLGGEDYREALLGYYSRYGMGPYW</sequence>
<evidence type="ECO:0000313" key="2">
    <source>
        <dbReference type="EMBL" id="MCW6533213.1"/>
    </source>
</evidence>
<accession>A0AA41Z5E5</accession>
<dbReference type="Gene3D" id="2.30.30.240">
    <property type="entry name" value="PRC-barrel domain"/>
    <property type="match status" value="1"/>
</dbReference>
<dbReference type="PANTHER" id="PTHR36505">
    <property type="entry name" value="BLR1072 PROTEIN"/>
    <property type="match status" value="1"/>
</dbReference>
<evidence type="ECO:0000259" key="1">
    <source>
        <dbReference type="Pfam" id="PF05239"/>
    </source>
</evidence>
<gene>
    <name evidence="2" type="ORF">NEE01_00295</name>
</gene>
<dbReference type="Pfam" id="PF05239">
    <property type="entry name" value="PRC"/>
    <property type="match status" value="1"/>
</dbReference>
<proteinExistence type="predicted"/>
<evidence type="ECO:0000313" key="3">
    <source>
        <dbReference type="Proteomes" id="UP001165565"/>
    </source>
</evidence>